<organism evidence="1 2">
    <name type="scientific">Populus alba x Populus x berolinensis</name>
    <dbReference type="NCBI Taxonomy" id="444605"/>
    <lineage>
        <taxon>Eukaryota</taxon>
        <taxon>Viridiplantae</taxon>
        <taxon>Streptophyta</taxon>
        <taxon>Embryophyta</taxon>
        <taxon>Tracheophyta</taxon>
        <taxon>Spermatophyta</taxon>
        <taxon>Magnoliopsida</taxon>
        <taxon>eudicotyledons</taxon>
        <taxon>Gunneridae</taxon>
        <taxon>Pentapetalae</taxon>
        <taxon>rosids</taxon>
        <taxon>fabids</taxon>
        <taxon>Malpighiales</taxon>
        <taxon>Salicaceae</taxon>
        <taxon>Saliceae</taxon>
        <taxon>Populus</taxon>
    </lineage>
</organism>
<accession>A0AAD6M0Y9</accession>
<dbReference type="Proteomes" id="UP001164929">
    <property type="component" value="Chromosome 12"/>
</dbReference>
<keyword evidence="2" id="KW-1185">Reference proteome</keyword>
<sequence length="125" mass="14170">MDFGLSEFQNIISSHHFLRQSTYRNQVHVALVEGWGKKGFRISDRVKEGTLSGALPSTTILQQTEEQPMEPTQLLAPTQEQHIPELLPFQIDSVHVAHRLLTCIPHPEAVTPRFIKFQSDICSPN</sequence>
<dbReference type="AlphaFoldDB" id="A0AAD6M0Y9"/>
<dbReference type="EMBL" id="JAQIZT010000012">
    <property type="protein sequence ID" value="KAJ6976771.1"/>
    <property type="molecule type" value="Genomic_DNA"/>
</dbReference>
<comment type="caution">
    <text evidence="1">The sequence shown here is derived from an EMBL/GenBank/DDBJ whole genome shotgun (WGS) entry which is preliminary data.</text>
</comment>
<reference evidence="1" key="1">
    <citation type="journal article" date="2023" name="Mol. Ecol. Resour.">
        <title>Chromosome-level genome assembly of a triploid poplar Populus alba 'Berolinensis'.</title>
        <authorList>
            <person name="Chen S."/>
            <person name="Yu Y."/>
            <person name="Wang X."/>
            <person name="Wang S."/>
            <person name="Zhang T."/>
            <person name="Zhou Y."/>
            <person name="He R."/>
            <person name="Meng N."/>
            <person name="Wang Y."/>
            <person name="Liu W."/>
            <person name="Liu Z."/>
            <person name="Liu J."/>
            <person name="Guo Q."/>
            <person name="Huang H."/>
            <person name="Sederoff R.R."/>
            <person name="Wang G."/>
            <person name="Qu G."/>
            <person name="Chen S."/>
        </authorList>
    </citation>
    <scope>NUCLEOTIDE SEQUENCE</scope>
    <source>
        <strain evidence="1">SC-2020</strain>
    </source>
</reference>
<evidence type="ECO:0000313" key="1">
    <source>
        <dbReference type="EMBL" id="KAJ6976771.1"/>
    </source>
</evidence>
<gene>
    <name evidence="1" type="ORF">NC653_028823</name>
</gene>
<proteinExistence type="predicted"/>
<protein>
    <submittedName>
        <fullName evidence="1">Uncharacterized protein</fullName>
    </submittedName>
</protein>
<evidence type="ECO:0000313" key="2">
    <source>
        <dbReference type="Proteomes" id="UP001164929"/>
    </source>
</evidence>
<name>A0AAD6M0Y9_9ROSI</name>